<organism evidence="2 3">
    <name type="scientific">Podospora didyma</name>
    <dbReference type="NCBI Taxonomy" id="330526"/>
    <lineage>
        <taxon>Eukaryota</taxon>
        <taxon>Fungi</taxon>
        <taxon>Dikarya</taxon>
        <taxon>Ascomycota</taxon>
        <taxon>Pezizomycotina</taxon>
        <taxon>Sordariomycetes</taxon>
        <taxon>Sordariomycetidae</taxon>
        <taxon>Sordariales</taxon>
        <taxon>Podosporaceae</taxon>
        <taxon>Podospora</taxon>
    </lineage>
</organism>
<dbReference type="EMBL" id="JAULSW010000012">
    <property type="protein sequence ID" value="KAK3366430.1"/>
    <property type="molecule type" value="Genomic_DNA"/>
</dbReference>
<dbReference type="PANTHER" id="PTHR36182">
    <property type="entry name" value="PROTEIN, PUTATIVE (AFU_ORTHOLOGUE AFUA_6G10930)-RELATED"/>
    <property type="match status" value="1"/>
</dbReference>
<keyword evidence="1" id="KW-0732">Signal</keyword>
<dbReference type="Gene3D" id="2.70.50.70">
    <property type="match status" value="1"/>
</dbReference>
<comment type="caution">
    <text evidence="2">The sequence shown here is derived from an EMBL/GenBank/DDBJ whole genome shotgun (WGS) entry which is preliminary data.</text>
</comment>
<proteinExistence type="predicted"/>
<evidence type="ECO:0000313" key="2">
    <source>
        <dbReference type="EMBL" id="KAK3366430.1"/>
    </source>
</evidence>
<dbReference type="PANTHER" id="PTHR36182:SF1">
    <property type="entry name" value="PROTEIN, PUTATIVE (AFU_ORTHOLOGUE AFUA_6G10930)-RELATED"/>
    <property type="match status" value="1"/>
</dbReference>
<keyword evidence="3" id="KW-1185">Reference proteome</keyword>
<name>A0AAE0JYQ9_9PEZI</name>
<sequence length="301" mass="30795">MGFKVFKNSTVALVAFVCIQLATAHMTLSFPPPFRSSGQNKDYDMNAPLNPDGSNYPCKGHHSDLGTPAGKSTATFALGSAYSFTIAGGAPHGGGSCQASLSYDQGKTFTVIQSIIGGCPLSSSYPFSIPADAQTGEAIFAWTWFNRIGNREMYMNCAPVTIAATNNSKNKRAEVGPRASSFSSRPEILLANIDNGCHTVEGADVTYPNPGPDVVNNGGTQLGPAGTCGGTAAALASNSTSAAGSSSRPSAPALTAAALAPTTLQRVIQATTVNERAGGSKSGLSNVGNDLGNLCVNKGDY</sequence>
<accession>A0AAE0JYQ9</accession>
<reference evidence="2" key="2">
    <citation type="submission" date="2023-06" db="EMBL/GenBank/DDBJ databases">
        <authorList>
            <consortium name="Lawrence Berkeley National Laboratory"/>
            <person name="Haridas S."/>
            <person name="Hensen N."/>
            <person name="Bonometti L."/>
            <person name="Westerberg I."/>
            <person name="Brannstrom I.O."/>
            <person name="Guillou S."/>
            <person name="Cros-Aarteil S."/>
            <person name="Calhoun S."/>
            <person name="Kuo A."/>
            <person name="Mondo S."/>
            <person name="Pangilinan J."/>
            <person name="Riley R."/>
            <person name="LaButti K."/>
            <person name="Andreopoulos B."/>
            <person name="Lipzen A."/>
            <person name="Chen C."/>
            <person name="Yanf M."/>
            <person name="Daum C."/>
            <person name="Ng V."/>
            <person name="Clum A."/>
            <person name="Steindorff A."/>
            <person name="Ohm R."/>
            <person name="Martin F."/>
            <person name="Silar P."/>
            <person name="Natvig D."/>
            <person name="Lalanne C."/>
            <person name="Gautier V."/>
            <person name="Ament-velasquez S.L."/>
            <person name="Kruys A."/>
            <person name="Hutchinson M.I."/>
            <person name="Powell A.J."/>
            <person name="Barry K."/>
            <person name="Miller A.N."/>
            <person name="Grigoriev I.V."/>
            <person name="Debuchy R."/>
            <person name="Gladieux P."/>
            <person name="Thoren M.H."/>
            <person name="Johannesson H."/>
        </authorList>
    </citation>
    <scope>NUCLEOTIDE SEQUENCE</scope>
    <source>
        <strain evidence="2">CBS 232.78</strain>
    </source>
</reference>
<evidence type="ECO:0008006" key="4">
    <source>
        <dbReference type="Google" id="ProtNLM"/>
    </source>
</evidence>
<dbReference type="Proteomes" id="UP001285441">
    <property type="component" value="Unassembled WGS sequence"/>
</dbReference>
<reference evidence="2" key="1">
    <citation type="journal article" date="2023" name="Mol. Phylogenet. Evol.">
        <title>Genome-scale phylogeny and comparative genomics of the fungal order Sordariales.</title>
        <authorList>
            <person name="Hensen N."/>
            <person name="Bonometti L."/>
            <person name="Westerberg I."/>
            <person name="Brannstrom I.O."/>
            <person name="Guillou S."/>
            <person name="Cros-Aarteil S."/>
            <person name="Calhoun S."/>
            <person name="Haridas S."/>
            <person name="Kuo A."/>
            <person name="Mondo S."/>
            <person name="Pangilinan J."/>
            <person name="Riley R."/>
            <person name="LaButti K."/>
            <person name="Andreopoulos B."/>
            <person name="Lipzen A."/>
            <person name="Chen C."/>
            <person name="Yan M."/>
            <person name="Daum C."/>
            <person name="Ng V."/>
            <person name="Clum A."/>
            <person name="Steindorff A."/>
            <person name="Ohm R.A."/>
            <person name="Martin F."/>
            <person name="Silar P."/>
            <person name="Natvig D.O."/>
            <person name="Lalanne C."/>
            <person name="Gautier V."/>
            <person name="Ament-Velasquez S.L."/>
            <person name="Kruys A."/>
            <person name="Hutchinson M.I."/>
            <person name="Powell A.J."/>
            <person name="Barry K."/>
            <person name="Miller A.N."/>
            <person name="Grigoriev I.V."/>
            <person name="Debuchy R."/>
            <person name="Gladieux P."/>
            <person name="Hiltunen Thoren M."/>
            <person name="Johannesson H."/>
        </authorList>
    </citation>
    <scope>NUCLEOTIDE SEQUENCE</scope>
    <source>
        <strain evidence="2">CBS 232.78</strain>
    </source>
</reference>
<protein>
    <recommendedName>
        <fullName evidence="4">Lytic polysaccharide monooxygenase</fullName>
    </recommendedName>
</protein>
<feature type="signal peptide" evidence="1">
    <location>
        <begin position="1"/>
        <end position="24"/>
    </location>
</feature>
<feature type="chain" id="PRO_5042133360" description="Lytic polysaccharide monooxygenase" evidence="1">
    <location>
        <begin position="25"/>
        <end position="301"/>
    </location>
</feature>
<dbReference type="AlphaFoldDB" id="A0AAE0JYQ9"/>
<evidence type="ECO:0000256" key="1">
    <source>
        <dbReference type="SAM" id="SignalP"/>
    </source>
</evidence>
<evidence type="ECO:0000313" key="3">
    <source>
        <dbReference type="Proteomes" id="UP001285441"/>
    </source>
</evidence>
<gene>
    <name evidence="2" type="ORF">B0H63DRAFT_490359</name>
</gene>